<comment type="caution">
    <text evidence="2">The sequence shown here is derived from an EMBL/GenBank/DDBJ whole genome shotgun (WGS) entry which is preliminary data.</text>
</comment>
<organism evidence="2 3">
    <name type="scientific">Candidatus Nomurabacteria bacterium RIFCSPLOWO2_12_FULL_44_11</name>
    <dbReference type="NCBI Taxonomy" id="1801796"/>
    <lineage>
        <taxon>Bacteria</taxon>
        <taxon>Candidatus Nomuraibacteriota</taxon>
    </lineage>
</organism>
<gene>
    <name evidence="2" type="ORF">A3G53_01615</name>
</gene>
<accession>A0A1F6Y6J0</accession>
<dbReference type="InterPro" id="IPR050765">
    <property type="entry name" value="Riboflavin_Biosynth_HTPR"/>
</dbReference>
<dbReference type="Pfam" id="PF01872">
    <property type="entry name" value="RibD_C"/>
    <property type="match status" value="1"/>
</dbReference>
<dbReference type="EMBL" id="MFVU01000015">
    <property type="protein sequence ID" value="OGJ01966.1"/>
    <property type="molecule type" value="Genomic_DNA"/>
</dbReference>
<evidence type="ECO:0000313" key="3">
    <source>
        <dbReference type="Proteomes" id="UP000178645"/>
    </source>
</evidence>
<dbReference type="GO" id="GO:0008703">
    <property type="term" value="F:5-amino-6-(5-phosphoribosylamino)uracil reductase activity"/>
    <property type="evidence" value="ECO:0007669"/>
    <property type="project" value="InterPro"/>
</dbReference>
<protein>
    <recommendedName>
        <fullName evidence="1">Bacterial bifunctional deaminase-reductase C-terminal domain-containing protein</fullName>
    </recommendedName>
</protein>
<name>A0A1F6Y6J0_9BACT</name>
<evidence type="ECO:0000259" key="1">
    <source>
        <dbReference type="Pfam" id="PF01872"/>
    </source>
</evidence>
<dbReference type="InterPro" id="IPR024072">
    <property type="entry name" value="DHFR-like_dom_sf"/>
</dbReference>
<reference evidence="2 3" key="1">
    <citation type="journal article" date="2016" name="Nat. Commun.">
        <title>Thousands of microbial genomes shed light on interconnected biogeochemical processes in an aquifer system.</title>
        <authorList>
            <person name="Anantharaman K."/>
            <person name="Brown C.T."/>
            <person name="Hug L.A."/>
            <person name="Sharon I."/>
            <person name="Castelle C.J."/>
            <person name="Probst A.J."/>
            <person name="Thomas B.C."/>
            <person name="Singh A."/>
            <person name="Wilkins M.J."/>
            <person name="Karaoz U."/>
            <person name="Brodie E.L."/>
            <person name="Williams K.H."/>
            <person name="Hubbard S.S."/>
            <person name="Banfield J.F."/>
        </authorList>
    </citation>
    <scope>NUCLEOTIDE SEQUENCE [LARGE SCALE GENOMIC DNA]</scope>
</reference>
<sequence>MNPVRNPYKKILYVAYVATSIDGRIAQNNHSGTDWTSKEDWNFFQQSLKKIDAVIVGHATFKVAESRLRRRNAIVITSKVHRPKTEARTVFFNPRTSNLKNFLRKKHYKTVAILGGSQIYDYCLRHNMLDEFYVTVEPYVFTAGVPMFQGGKFKKYKFSLVLVKKLNKSGTLLLKYKYGN</sequence>
<dbReference type="PANTHER" id="PTHR38011">
    <property type="entry name" value="DIHYDROFOLATE REDUCTASE FAMILY PROTEIN (AFU_ORTHOLOGUE AFUA_8G06820)"/>
    <property type="match status" value="1"/>
</dbReference>
<feature type="domain" description="Bacterial bifunctional deaminase-reductase C-terminal" evidence="1">
    <location>
        <begin position="17"/>
        <end position="166"/>
    </location>
</feature>
<dbReference type="GO" id="GO:0009231">
    <property type="term" value="P:riboflavin biosynthetic process"/>
    <property type="evidence" value="ECO:0007669"/>
    <property type="project" value="InterPro"/>
</dbReference>
<dbReference type="InterPro" id="IPR002734">
    <property type="entry name" value="RibDG_C"/>
</dbReference>
<evidence type="ECO:0000313" key="2">
    <source>
        <dbReference type="EMBL" id="OGJ01966.1"/>
    </source>
</evidence>
<dbReference type="Gene3D" id="3.40.430.10">
    <property type="entry name" value="Dihydrofolate Reductase, subunit A"/>
    <property type="match status" value="1"/>
</dbReference>
<dbReference type="AlphaFoldDB" id="A0A1F6Y6J0"/>
<proteinExistence type="predicted"/>
<dbReference type="SUPFAM" id="SSF53597">
    <property type="entry name" value="Dihydrofolate reductase-like"/>
    <property type="match status" value="1"/>
</dbReference>
<dbReference type="Proteomes" id="UP000178645">
    <property type="component" value="Unassembled WGS sequence"/>
</dbReference>